<feature type="domain" description="Type I restriction modification DNA specificity" evidence="5">
    <location>
        <begin position="29"/>
        <end position="187"/>
    </location>
</feature>
<dbReference type="EMBL" id="LAQJ01000214">
    <property type="protein sequence ID" value="KKO19113.1"/>
    <property type="molecule type" value="Genomic_DNA"/>
</dbReference>
<dbReference type="InterPro" id="IPR044946">
    <property type="entry name" value="Restrct_endonuc_typeI_TRD_sf"/>
</dbReference>
<name>A0A0M2USU2_9BACT</name>
<keyword evidence="4" id="KW-0175">Coiled coil</keyword>
<reference evidence="6 7" key="1">
    <citation type="journal article" date="2013" name="BMC Microbiol.">
        <title>Identification of the type II cytochrome c maturation pathway in anammox bacteria by comparative genomics.</title>
        <authorList>
            <person name="Ferousi C."/>
            <person name="Speth D.R."/>
            <person name="Reimann J."/>
            <person name="Op den Camp H.J."/>
            <person name="Allen J.W."/>
            <person name="Keltjens J.T."/>
            <person name="Jetten M.S."/>
        </authorList>
    </citation>
    <scope>NUCLEOTIDE SEQUENCE [LARGE SCALE GENOMIC DNA]</scope>
    <source>
        <strain evidence="6">RU1</strain>
    </source>
</reference>
<evidence type="ECO:0000313" key="7">
    <source>
        <dbReference type="Proteomes" id="UP000034954"/>
    </source>
</evidence>
<dbReference type="PANTHER" id="PTHR30408:SF12">
    <property type="entry name" value="TYPE I RESTRICTION ENZYME MJAVIII SPECIFICITY SUBUNIT"/>
    <property type="match status" value="1"/>
</dbReference>
<dbReference type="Pfam" id="PF01420">
    <property type="entry name" value="Methylase_S"/>
    <property type="match status" value="2"/>
</dbReference>
<evidence type="ECO:0000259" key="5">
    <source>
        <dbReference type="Pfam" id="PF01420"/>
    </source>
</evidence>
<dbReference type="GO" id="GO:0009307">
    <property type="term" value="P:DNA restriction-modification system"/>
    <property type="evidence" value="ECO:0007669"/>
    <property type="project" value="UniProtKB-KW"/>
</dbReference>
<dbReference type="GO" id="GO:0003677">
    <property type="term" value="F:DNA binding"/>
    <property type="evidence" value="ECO:0007669"/>
    <property type="project" value="UniProtKB-KW"/>
</dbReference>
<evidence type="ECO:0000256" key="4">
    <source>
        <dbReference type="SAM" id="Coils"/>
    </source>
</evidence>
<dbReference type="Gene3D" id="3.90.220.20">
    <property type="entry name" value="DNA methylase specificity domains"/>
    <property type="match status" value="2"/>
</dbReference>
<keyword evidence="2" id="KW-0680">Restriction system</keyword>
<dbReference type="InterPro" id="IPR000055">
    <property type="entry name" value="Restrct_endonuc_typeI_TRD"/>
</dbReference>
<gene>
    <name evidence="6" type="ORF">BROFUL_02156</name>
</gene>
<dbReference type="Proteomes" id="UP000034954">
    <property type="component" value="Unassembled WGS sequence"/>
</dbReference>
<dbReference type="InterPro" id="IPR052021">
    <property type="entry name" value="Type-I_RS_S_subunit"/>
</dbReference>
<proteinExistence type="inferred from homology"/>
<evidence type="ECO:0000256" key="1">
    <source>
        <dbReference type="ARBA" id="ARBA00010923"/>
    </source>
</evidence>
<feature type="coiled-coil region" evidence="4">
    <location>
        <begin position="386"/>
        <end position="413"/>
    </location>
</feature>
<evidence type="ECO:0000256" key="3">
    <source>
        <dbReference type="ARBA" id="ARBA00023125"/>
    </source>
</evidence>
<sequence length="422" mass="47331">MSNGKLKMDNCQLPTVNSKFKRTEVGGIPNDWEVKRIDECSKICVGRDLIEAHYSPIQDHKYRYPIYSNTVDNRGLYGYYDIEEYKGESLTVVGRGVGLGTAFKRDGGYGAIGRLLILFPLEKYDASFLTEYINHRVKIFEESSGIPQLTSVSLSKYKIPLPPTKAEQTTIAAALSDADALITQLEKLIAKKRNIKRGAMHELLTGQKRLPGFEIKKGYKQTEIGVVPNDWEIKKLGEVVEKFVNGGTPSTQNENYWAGHIPWITGADILNQRVSEIRRYITKEALKNSATNVIEKGTLLLVSRTGVGKLAIAPFDIAISQDFTGVYVNNKVLQTEYLYRYFDFKSSMLQSQNQGTSIKGITRDTLASIKIPLPTKAEQAAIAQVLSDMDAEIEALEKKLEKYKMIKQGMMQNLLTGKIRLV</sequence>
<dbReference type="PANTHER" id="PTHR30408">
    <property type="entry name" value="TYPE-1 RESTRICTION ENZYME ECOKI SPECIFICITY PROTEIN"/>
    <property type="match status" value="1"/>
</dbReference>
<dbReference type="CDD" id="cd17513">
    <property type="entry name" value="RMtype1_S_AveSPN6ORF1907P_TRD2-CR2_like"/>
    <property type="match status" value="1"/>
</dbReference>
<feature type="domain" description="Type I restriction modification DNA specificity" evidence="5">
    <location>
        <begin position="228"/>
        <end position="400"/>
    </location>
</feature>
<dbReference type="AlphaFoldDB" id="A0A0M2USU2"/>
<organism evidence="6 7">
    <name type="scientific">Candidatus Brocadia fulgida</name>
    <dbReference type="NCBI Taxonomy" id="380242"/>
    <lineage>
        <taxon>Bacteria</taxon>
        <taxon>Pseudomonadati</taxon>
        <taxon>Planctomycetota</taxon>
        <taxon>Candidatus Brocadiia</taxon>
        <taxon>Candidatus Brocadiales</taxon>
        <taxon>Candidatus Brocadiaceae</taxon>
        <taxon>Candidatus Brocadia</taxon>
    </lineage>
</organism>
<keyword evidence="7" id="KW-1185">Reference proteome</keyword>
<evidence type="ECO:0000256" key="2">
    <source>
        <dbReference type="ARBA" id="ARBA00022747"/>
    </source>
</evidence>
<accession>A0A0M2USU2</accession>
<dbReference type="PATRIC" id="fig|380242.3.peg.2692"/>
<protein>
    <submittedName>
        <fullName evidence="6">EcoKI restriction-modification system protein HsdS</fullName>
    </submittedName>
</protein>
<comment type="caution">
    <text evidence="6">The sequence shown here is derived from an EMBL/GenBank/DDBJ whole genome shotgun (WGS) entry which is preliminary data.</text>
</comment>
<evidence type="ECO:0000313" key="6">
    <source>
        <dbReference type="EMBL" id="KKO19113.1"/>
    </source>
</evidence>
<keyword evidence="3" id="KW-0238">DNA-binding</keyword>
<dbReference type="Gene3D" id="1.10.287.1120">
    <property type="entry name" value="Bipartite methylase S protein"/>
    <property type="match status" value="1"/>
</dbReference>
<comment type="similarity">
    <text evidence="1">Belongs to the type-I restriction system S methylase family.</text>
</comment>
<dbReference type="SUPFAM" id="SSF116734">
    <property type="entry name" value="DNA methylase specificity domain"/>
    <property type="match status" value="2"/>
</dbReference>